<dbReference type="PANTHER" id="PTHR42776">
    <property type="entry name" value="SERINE PEPTIDASE S9 FAMILY MEMBER"/>
    <property type="match status" value="1"/>
</dbReference>
<accession>A0A9P7BR58</accession>
<dbReference type="InterPro" id="IPR011042">
    <property type="entry name" value="6-blade_b-propeller_TolB-like"/>
</dbReference>
<dbReference type="Gene3D" id="2.120.10.30">
    <property type="entry name" value="TolB, C-terminal domain"/>
    <property type="match status" value="1"/>
</dbReference>
<dbReference type="AlphaFoldDB" id="A0A9P7BR58"/>
<dbReference type="PANTHER" id="PTHR42776:SF13">
    <property type="entry name" value="DIPEPTIDYL-PEPTIDASE 5"/>
    <property type="match status" value="1"/>
</dbReference>
<feature type="signal peptide" evidence="6">
    <location>
        <begin position="1"/>
        <end position="23"/>
    </location>
</feature>
<evidence type="ECO:0000259" key="7">
    <source>
        <dbReference type="Pfam" id="PF00326"/>
    </source>
</evidence>
<reference evidence="8" key="1">
    <citation type="journal article" date="2020" name="Microb. Genom.">
        <title>Genetic diversity of clinical and environmental Mucorales isolates obtained from an investigation of mucormycosis cases among solid organ transplant recipients.</title>
        <authorList>
            <person name="Nguyen M.H."/>
            <person name="Kaul D."/>
            <person name="Muto C."/>
            <person name="Cheng S.J."/>
            <person name="Richter R.A."/>
            <person name="Bruno V.M."/>
            <person name="Liu G."/>
            <person name="Beyhan S."/>
            <person name="Sundermann A.J."/>
            <person name="Mounaud S."/>
            <person name="Pasculle A.W."/>
            <person name="Nierman W.C."/>
            <person name="Driscoll E."/>
            <person name="Cumbie R."/>
            <person name="Clancy C.J."/>
            <person name="Dupont C.L."/>
        </authorList>
    </citation>
    <scope>NUCLEOTIDE SEQUENCE</scope>
    <source>
        <strain evidence="8">GL11</strain>
    </source>
</reference>
<dbReference type="SUPFAM" id="SSF82171">
    <property type="entry name" value="DPP6 N-terminal domain-like"/>
    <property type="match status" value="1"/>
</dbReference>
<evidence type="ECO:0000256" key="5">
    <source>
        <dbReference type="ARBA" id="ARBA00032829"/>
    </source>
</evidence>
<comment type="caution">
    <text evidence="8">The sequence shown here is derived from an EMBL/GenBank/DDBJ whole genome shotgun (WGS) entry which is preliminary data.</text>
</comment>
<keyword evidence="4" id="KW-0378">Hydrolase</keyword>
<evidence type="ECO:0000256" key="6">
    <source>
        <dbReference type="SAM" id="SignalP"/>
    </source>
</evidence>
<comment type="similarity">
    <text evidence="1">Belongs to the peptidase S9C family.</text>
</comment>
<dbReference type="SUPFAM" id="SSF53474">
    <property type="entry name" value="alpha/beta-Hydrolases"/>
    <property type="match status" value="1"/>
</dbReference>
<evidence type="ECO:0000256" key="2">
    <source>
        <dbReference type="ARBA" id="ARBA00022670"/>
    </source>
</evidence>
<evidence type="ECO:0000256" key="3">
    <source>
        <dbReference type="ARBA" id="ARBA00022729"/>
    </source>
</evidence>
<name>A0A9P7BR58_RHIOR</name>
<evidence type="ECO:0000256" key="1">
    <source>
        <dbReference type="ARBA" id="ARBA00010040"/>
    </source>
</evidence>
<proteinExistence type="inferred from homology"/>
<dbReference type="GO" id="GO:0006508">
    <property type="term" value="P:proteolysis"/>
    <property type="evidence" value="ECO:0007669"/>
    <property type="project" value="UniProtKB-KW"/>
</dbReference>
<dbReference type="Pfam" id="PF00326">
    <property type="entry name" value="Peptidase_S9"/>
    <property type="match status" value="1"/>
</dbReference>
<dbReference type="OrthoDB" id="416344at2759"/>
<evidence type="ECO:0000313" key="9">
    <source>
        <dbReference type="Proteomes" id="UP000716291"/>
    </source>
</evidence>
<dbReference type="InterPro" id="IPR029058">
    <property type="entry name" value="AB_hydrolase_fold"/>
</dbReference>
<protein>
    <recommendedName>
        <fullName evidence="5">Dipeptidyl-peptidase V</fullName>
    </recommendedName>
</protein>
<sequence length="714" mass="80921">MLVQSTLAVLFGALLIMCEKLTPEQLIQLPRPTVPLPSPNGTLAVYSQSAYHIEDAKTVRNLYLLNIKTNTTEALTEPSYETSDSEPFFLDNDHIAYFHHHNDQVDQLYVLNLVNRASYPLTDFPTAFGNLKYNAEHQLLAFSAAVYADGTLEGAARKDKEIEETKKDSAMVFDELMVRHWDEFVQEKKNNIFTVHLSYEDGKYQLSGEPVNLLKDSGLESPLFPLGDASDYAISPDGSQVAFVAKTTDRDNAWQTTTHIYITSTSGHSQPVMINGDVPAASSHPYFTPSGQLVYFQMMTPQYEADRNRITIYDPKADTRRVVAKDWDRSPQSLISDDQTLYVTAEEQGRVKIFAIDLETEAIETLTAEKSATGLGLLPDRKLFFAASAMRHPTQPHLLDLDRQTIQPLAFEPTLASALNRLTLSEPEEIRFVGAKEEEVHGWYLKPTDFEHGRSYPVAFLIHGGPQGAWNDNWSTRWNPQIFAAAGYGVVAINFHGSTGYGQDFTDAIGRHWGSHPFYDLEVGLEHVLSRYDYLDPQRVAGLGASYGGFMVNWINGHSDKFKVLVNHDGVFSTTQVYYTTDELYFPEKEFGGSPIYPENRELYEKWSPSNYVQNWKTPTLIIHGGRDYRLTTCESLSAFTALQRQGIPSRFLYFPDENHWVLKPANSLRWHREGKYLKRNEAASLILLLLVLGWINQYTQESNNSQFGLHYQE</sequence>
<keyword evidence="9" id="KW-1185">Reference proteome</keyword>
<evidence type="ECO:0000313" key="8">
    <source>
        <dbReference type="EMBL" id="KAG1306526.1"/>
    </source>
</evidence>
<gene>
    <name evidence="8" type="ORF">G6F64_007529</name>
</gene>
<organism evidence="8 9">
    <name type="scientific">Rhizopus oryzae</name>
    <name type="common">Mucormycosis agent</name>
    <name type="synonym">Rhizopus arrhizus var. delemar</name>
    <dbReference type="NCBI Taxonomy" id="64495"/>
    <lineage>
        <taxon>Eukaryota</taxon>
        <taxon>Fungi</taxon>
        <taxon>Fungi incertae sedis</taxon>
        <taxon>Mucoromycota</taxon>
        <taxon>Mucoromycotina</taxon>
        <taxon>Mucoromycetes</taxon>
        <taxon>Mucorales</taxon>
        <taxon>Mucorineae</taxon>
        <taxon>Rhizopodaceae</taxon>
        <taxon>Rhizopus</taxon>
    </lineage>
</organism>
<dbReference type="InterPro" id="IPR001375">
    <property type="entry name" value="Peptidase_S9_cat"/>
</dbReference>
<dbReference type="EMBL" id="JAANQT010001116">
    <property type="protein sequence ID" value="KAG1306526.1"/>
    <property type="molecule type" value="Genomic_DNA"/>
</dbReference>
<dbReference type="Gene3D" id="3.40.50.1820">
    <property type="entry name" value="alpha/beta hydrolase"/>
    <property type="match status" value="1"/>
</dbReference>
<feature type="chain" id="PRO_5040487440" description="Dipeptidyl-peptidase V" evidence="6">
    <location>
        <begin position="24"/>
        <end position="714"/>
    </location>
</feature>
<keyword evidence="3 6" id="KW-0732">Signal</keyword>
<dbReference type="FunFam" id="3.40.50.1820:FF:000028">
    <property type="entry name" value="S9 family peptidase"/>
    <property type="match status" value="1"/>
</dbReference>
<dbReference type="Proteomes" id="UP000716291">
    <property type="component" value="Unassembled WGS sequence"/>
</dbReference>
<evidence type="ECO:0000256" key="4">
    <source>
        <dbReference type="ARBA" id="ARBA00022801"/>
    </source>
</evidence>
<dbReference type="GO" id="GO:0004252">
    <property type="term" value="F:serine-type endopeptidase activity"/>
    <property type="evidence" value="ECO:0007669"/>
    <property type="project" value="TreeGrafter"/>
</dbReference>
<feature type="domain" description="Peptidase S9 prolyl oligopeptidase catalytic" evidence="7">
    <location>
        <begin position="474"/>
        <end position="674"/>
    </location>
</feature>
<keyword evidence="2" id="KW-0645">Protease</keyword>